<keyword evidence="2" id="KW-0012">Acyltransferase</keyword>
<dbReference type="EMBL" id="JACNJN010000077">
    <property type="protein sequence ID" value="MBC8334740.1"/>
    <property type="molecule type" value="Genomic_DNA"/>
</dbReference>
<accession>A0A8J6THK9</accession>
<evidence type="ECO:0000313" key="4">
    <source>
        <dbReference type="EMBL" id="MBC8334740.1"/>
    </source>
</evidence>
<dbReference type="PROSITE" id="PS51186">
    <property type="entry name" value="GNAT"/>
    <property type="match status" value="1"/>
</dbReference>
<name>A0A8J6THK9_9CHLR</name>
<dbReference type="Pfam" id="PF00583">
    <property type="entry name" value="Acetyltransf_1"/>
    <property type="match status" value="1"/>
</dbReference>
<organism evidence="4 5">
    <name type="scientific">Candidatus Desulfolinea nitratireducens</name>
    <dbReference type="NCBI Taxonomy" id="2841698"/>
    <lineage>
        <taxon>Bacteria</taxon>
        <taxon>Bacillati</taxon>
        <taxon>Chloroflexota</taxon>
        <taxon>Anaerolineae</taxon>
        <taxon>Anaerolineales</taxon>
        <taxon>Anaerolineales incertae sedis</taxon>
        <taxon>Candidatus Desulfolinea</taxon>
    </lineage>
</organism>
<comment type="caution">
    <text evidence="4">The sequence shown here is derived from an EMBL/GenBank/DDBJ whole genome shotgun (WGS) entry which is preliminary data.</text>
</comment>
<proteinExistence type="predicted"/>
<dbReference type="CDD" id="cd04301">
    <property type="entry name" value="NAT_SF"/>
    <property type="match status" value="1"/>
</dbReference>
<evidence type="ECO:0000256" key="1">
    <source>
        <dbReference type="ARBA" id="ARBA00022679"/>
    </source>
</evidence>
<dbReference type="PANTHER" id="PTHR42919:SF8">
    <property type="entry name" value="N-ALPHA-ACETYLTRANSFERASE 50"/>
    <property type="match status" value="1"/>
</dbReference>
<dbReference type="GO" id="GO:0016747">
    <property type="term" value="F:acyltransferase activity, transferring groups other than amino-acyl groups"/>
    <property type="evidence" value="ECO:0007669"/>
    <property type="project" value="InterPro"/>
</dbReference>
<dbReference type="InterPro" id="IPR016181">
    <property type="entry name" value="Acyl_CoA_acyltransferase"/>
</dbReference>
<evidence type="ECO:0000313" key="5">
    <source>
        <dbReference type="Proteomes" id="UP000614469"/>
    </source>
</evidence>
<evidence type="ECO:0000256" key="2">
    <source>
        <dbReference type="ARBA" id="ARBA00023315"/>
    </source>
</evidence>
<gene>
    <name evidence="4" type="ORF">H8E29_05705</name>
</gene>
<dbReference type="PANTHER" id="PTHR42919">
    <property type="entry name" value="N-ALPHA-ACETYLTRANSFERASE"/>
    <property type="match status" value="1"/>
</dbReference>
<dbReference type="Gene3D" id="3.40.630.30">
    <property type="match status" value="1"/>
</dbReference>
<keyword evidence="1" id="KW-0808">Transferase</keyword>
<dbReference type="AlphaFoldDB" id="A0A8J6THK9"/>
<dbReference type="InterPro" id="IPR000182">
    <property type="entry name" value="GNAT_dom"/>
</dbReference>
<dbReference type="InterPro" id="IPR051556">
    <property type="entry name" value="N-term/lysine_N-AcTrnsfr"/>
</dbReference>
<sequence>MLYFDFRKPSFEEGLAFPDVSKALADWGKRDGDTAVLAIVNSIPVGAAWVRFWTDNNFDHGYVDENTPVLVIAIHRDYRHQGIGKRLIEWLIEHASKHTVQKISLSVSKDNYAINLYKQQGFLEYADKGDAYIMVRKL</sequence>
<dbReference type="SUPFAM" id="SSF55729">
    <property type="entry name" value="Acyl-CoA N-acyltransferases (Nat)"/>
    <property type="match status" value="1"/>
</dbReference>
<dbReference type="Proteomes" id="UP000614469">
    <property type="component" value="Unassembled WGS sequence"/>
</dbReference>
<protein>
    <submittedName>
        <fullName evidence="4">GNAT family N-acetyltransferase</fullName>
    </submittedName>
</protein>
<feature type="domain" description="N-acetyltransferase" evidence="3">
    <location>
        <begin position="1"/>
        <end position="138"/>
    </location>
</feature>
<evidence type="ECO:0000259" key="3">
    <source>
        <dbReference type="PROSITE" id="PS51186"/>
    </source>
</evidence>
<reference evidence="4 5" key="1">
    <citation type="submission" date="2020-08" db="EMBL/GenBank/DDBJ databases">
        <title>Bridging the membrane lipid divide: bacteria of the FCB group superphylum have the potential to synthesize archaeal ether lipids.</title>
        <authorList>
            <person name="Villanueva L."/>
            <person name="Von Meijenfeldt F.A.B."/>
            <person name="Westbye A.B."/>
            <person name="Yadav S."/>
            <person name="Hopmans E.C."/>
            <person name="Dutilh B.E."/>
            <person name="Sinninghe Damste J.S."/>
        </authorList>
    </citation>
    <scope>NUCLEOTIDE SEQUENCE [LARGE SCALE GENOMIC DNA]</scope>
    <source>
        <strain evidence="4">NIOZ-UU36</strain>
    </source>
</reference>